<dbReference type="GeneID" id="103127918"/>
<evidence type="ECO:0000313" key="2">
    <source>
        <dbReference type="Proteomes" id="UP001652624"/>
    </source>
</evidence>
<name>A0A1S3AQN3_ERIEU</name>
<protein>
    <submittedName>
        <fullName evidence="3">Protein FAM156A/FAM156B-like</fullName>
    </submittedName>
</protein>
<evidence type="ECO:0000313" key="3">
    <source>
        <dbReference type="RefSeq" id="XP_007538864.1"/>
    </source>
</evidence>
<dbReference type="Proteomes" id="UP001652624">
    <property type="component" value="Chromosome X"/>
</dbReference>
<gene>
    <name evidence="3" type="primary">LOC103127918</name>
</gene>
<sequence>MFPYKKASQKAGSTSKTPFSNLQDVEFTNFKANPSSNNVTPLPEELLQQQYRDGKTQQEGKHWERAALPQKKKPFMENVRLETINHLAPYRLEREGKTFSLYNMYKCKCHYCQLQKEQRENVSGNSKEKDSSSWNVLVQGLNQLNLNSDTAQACCVPKDQPQK</sequence>
<feature type="compositionally biased region" description="Polar residues" evidence="1">
    <location>
        <begin position="10"/>
        <end position="20"/>
    </location>
</feature>
<feature type="region of interest" description="Disordered" evidence="1">
    <location>
        <begin position="1"/>
        <end position="20"/>
    </location>
</feature>
<evidence type="ECO:0000256" key="1">
    <source>
        <dbReference type="SAM" id="MobiDB-lite"/>
    </source>
</evidence>
<dbReference type="RefSeq" id="XP_007538864.1">
    <property type="nucleotide sequence ID" value="XM_007538802.1"/>
</dbReference>
<accession>A0A1S3AQN3</accession>
<dbReference type="InParanoid" id="A0A1S3AQN3"/>
<dbReference type="OrthoDB" id="9664140at2759"/>
<dbReference type="Pfam" id="PF15549">
    <property type="entry name" value="PGC7_Stella"/>
    <property type="match status" value="1"/>
</dbReference>
<dbReference type="eggNOG" id="ENOG502TC50">
    <property type="taxonomic scope" value="Eukaryota"/>
</dbReference>
<dbReference type="PANTHER" id="PTHR31577">
    <property type="entry name" value="DEVELOPMENTAL PLURIPOTENCY-ASSOCIATED PROTEIN 3-RELATED"/>
    <property type="match status" value="1"/>
</dbReference>
<reference evidence="3" key="1">
    <citation type="submission" date="2025-08" db="UniProtKB">
        <authorList>
            <consortium name="RefSeq"/>
        </authorList>
    </citation>
    <scope>IDENTIFICATION</scope>
</reference>
<proteinExistence type="predicted"/>
<dbReference type="InterPro" id="IPR029096">
    <property type="entry name" value="Dppa3"/>
</dbReference>
<dbReference type="AlphaFoldDB" id="A0A1S3AQN3"/>
<keyword evidence="2" id="KW-1185">Reference proteome</keyword>
<dbReference type="PANTHER" id="PTHR31577:SF3">
    <property type="entry name" value="PROTEIN FAM156A_FAM156B"/>
    <property type="match status" value="1"/>
</dbReference>
<organism evidence="2 3">
    <name type="scientific">Erinaceus europaeus</name>
    <name type="common">Western European hedgehog</name>
    <dbReference type="NCBI Taxonomy" id="9365"/>
    <lineage>
        <taxon>Eukaryota</taxon>
        <taxon>Metazoa</taxon>
        <taxon>Chordata</taxon>
        <taxon>Craniata</taxon>
        <taxon>Vertebrata</taxon>
        <taxon>Euteleostomi</taxon>
        <taxon>Mammalia</taxon>
        <taxon>Eutheria</taxon>
        <taxon>Laurasiatheria</taxon>
        <taxon>Eulipotyphla</taxon>
        <taxon>Erinaceidae</taxon>
        <taxon>Erinaceinae</taxon>
        <taxon>Erinaceus</taxon>
    </lineage>
</organism>